<reference evidence="4 5" key="1">
    <citation type="submission" date="2018-08" db="EMBL/GenBank/DDBJ databases">
        <authorList>
            <person name="Laetsch R D."/>
            <person name="Stevens L."/>
            <person name="Kumar S."/>
            <person name="Blaxter L. M."/>
        </authorList>
    </citation>
    <scope>NUCLEOTIDE SEQUENCE [LARGE SCALE GENOMIC DNA]</scope>
</reference>
<dbReference type="SUPFAM" id="SSF56112">
    <property type="entry name" value="Protein kinase-like (PK-like)"/>
    <property type="match status" value="1"/>
</dbReference>
<dbReference type="GO" id="GO:0005777">
    <property type="term" value="C:peroxisome"/>
    <property type="evidence" value="ECO:0007669"/>
    <property type="project" value="TreeGrafter"/>
</dbReference>
<evidence type="ECO:0000259" key="3">
    <source>
        <dbReference type="PROSITE" id="PS50290"/>
    </source>
</evidence>
<name>A0A3P7K051_ONCOC</name>
<dbReference type="AlphaFoldDB" id="A0A3P7K051"/>
<evidence type="ECO:0000256" key="2">
    <source>
        <dbReference type="ARBA" id="ARBA00022777"/>
    </source>
</evidence>
<dbReference type="GO" id="GO:0048015">
    <property type="term" value="P:phosphatidylinositol-mediated signaling"/>
    <property type="evidence" value="ECO:0007669"/>
    <property type="project" value="TreeGrafter"/>
</dbReference>
<dbReference type="GO" id="GO:0034271">
    <property type="term" value="C:phosphatidylinositol 3-kinase complex, class III, type I"/>
    <property type="evidence" value="ECO:0007669"/>
    <property type="project" value="TreeGrafter"/>
</dbReference>
<dbReference type="GO" id="GO:0006897">
    <property type="term" value="P:endocytosis"/>
    <property type="evidence" value="ECO:0007669"/>
    <property type="project" value="TreeGrafter"/>
</dbReference>
<dbReference type="GO" id="GO:0000407">
    <property type="term" value="C:phagophore assembly site"/>
    <property type="evidence" value="ECO:0007669"/>
    <property type="project" value="TreeGrafter"/>
</dbReference>
<evidence type="ECO:0000313" key="4">
    <source>
        <dbReference type="EMBL" id="VDM96814.1"/>
    </source>
</evidence>
<dbReference type="Proteomes" id="UP000271087">
    <property type="component" value="Unassembled WGS sequence"/>
</dbReference>
<dbReference type="GO" id="GO:0034272">
    <property type="term" value="C:phosphatidylinositol 3-kinase complex, class III, type II"/>
    <property type="evidence" value="ECO:0007669"/>
    <property type="project" value="TreeGrafter"/>
</dbReference>
<dbReference type="InterPro" id="IPR015433">
    <property type="entry name" value="PI3/4_kinase"/>
</dbReference>
<dbReference type="PANTHER" id="PTHR10048:SF7">
    <property type="entry name" value="PHOSPHATIDYLINOSITOL 3-KINASE CATALYTIC SUBUNIT TYPE 3"/>
    <property type="match status" value="1"/>
</dbReference>
<proteinExistence type="predicted"/>
<gene>
    <name evidence="4" type="ORF">NOO_LOCUS11689</name>
</gene>
<evidence type="ECO:0000256" key="1">
    <source>
        <dbReference type="ARBA" id="ARBA00022679"/>
    </source>
</evidence>
<accession>A0A3P7K051</accession>
<sequence>KEWKEFRGFCFSAFRILRRHANVVLNLFSLMLDSGIPDIAIEKEKAVQKIEQRFHLTLTEELAEQKIEHLIDESVNAKITKLTDMVHDVHQLITN</sequence>
<keyword evidence="1" id="KW-0808">Transferase</keyword>
<protein>
    <recommendedName>
        <fullName evidence="3">PI3K/PI4K catalytic domain-containing protein</fullName>
    </recommendedName>
</protein>
<dbReference type="Gene3D" id="1.10.1070.11">
    <property type="entry name" value="Phosphatidylinositol 3-/4-kinase, catalytic domain"/>
    <property type="match status" value="1"/>
</dbReference>
<dbReference type="PANTHER" id="PTHR10048">
    <property type="entry name" value="PHOSPHATIDYLINOSITOL KINASE"/>
    <property type="match status" value="1"/>
</dbReference>
<dbReference type="InterPro" id="IPR036940">
    <property type="entry name" value="PI3/4_kinase_cat_sf"/>
</dbReference>
<evidence type="ECO:0000313" key="5">
    <source>
        <dbReference type="Proteomes" id="UP000271087"/>
    </source>
</evidence>
<dbReference type="GO" id="GO:0005768">
    <property type="term" value="C:endosome"/>
    <property type="evidence" value="ECO:0007669"/>
    <property type="project" value="TreeGrafter"/>
</dbReference>
<dbReference type="PROSITE" id="PS50290">
    <property type="entry name" value="PI3_4_KINASE_3"/>
    <property type="match status" value="1"/>
</dbReference>
<dbReference type="OrthoDB" id="67688at2759"/>
<organism evidence="4 5">
    <name type="scientific">Onchocerca ochengi</name>
    <name type="common">Filarial nematode worm</name>
    <dbReference type="NCBI Taxonomy" id="42157"/>
    <lineage>
        <taxon>Eukaryota</taxon>
        <taxon>Metazoa</taxon>
        <taxon>Ecdysozoa</taxon>
        <taxon>Nematoda</taxon>
        <taxon>Chromadorea</taxon>
        <taxon>Rhabditida</taxon>
        <taxon>Spirurina</taxon>
        <taxon>Spiruromorpha</taxon>
        <taxon>Filarioidea</taxon>
        <taxon>Onchocercidae</taxon>
        <taxon>Onchocerca</taxon>
    </lineage>
</organism>
<keyword evidence="5" id="KW-1185">Reference proteome</keyword>
<dbReference type="EMBL" id="UYRW01008557">
    <property type="protein sequence ID" value="VDM96814.1"/>
    <property type="molecule type" value="Genomic_DNA"/>
</dbReference>
<dbReference type="InterPro" id="IPR011009">
    <property type="entry name" value="Kinase-like_dom_sf"/>
</dbReference>
<dbReference type="InterPro" id="IPR000403">
    <property type="entry name" value="PI3/4_kinase_cat_dom"/>
</dbReference>
<dbReference type="GO" id="GO:0000045">
    <property type="term" value="P:autophagosome assembly"/>
    <property type="evidence" value="ECO:0007669"/>
    <property type="project" value="TreeGrafter"/>
</dbReference>
<feature type="domain" description="PI3K/PI4K catalytic" evidence="3">
    <location>
        <begin position="1"/>
        <end position="79"/>
    </location>
</feature>
<feature type="non-terminal residue" evidence="4">
    <location>
        <position position="1"/>
    </location>
</feature>
<keyword evidence="2" id="KW-0418">Kinase</keyword>
<dbReference type="GO" id="GO:0016303">
    <property type="term" value="F:1-phosphatidylinositol-3-kinase activity"/>
    <property type="evidence" value="ECO:0007669"/>
    <property type="project" value="TreeGrafter"/>
</dbReference>